<gene>
    <name evidence="2" type="ORF">CCV52592_0631</name>
</gene>
<dbReference type="CDD" id="cd00448">
    <property type="entry name" value="YjgF_YER057c_UK114_family"/>
    <property type="match status" value="1"/>
</dbReference>
<accession>A7H0N5</accession>
<keyword evidence="3" id="KW-1185">Reference proteome</keyword>
<dbReference type="AlphaFoldDB" id="A7H0N5"/>
<evidence type="ECO:0000313" key="3">
    <source>
        <dbReference type="Proteomes" id="UP000006380"/>
    </source>
</evidence>
<evidence type="ECO:0000256" key="1">
    <source>
        <dbReference type="ARBA" id="ARBA00010552"/>
    </source>
</evidence>
<dbReference type="OrthoDB" id="9808943at2"/>
<dbReference type="GO" id="GO:0019239">
    <property type="term" value="F:deaminase activity"/>
    <property type="evidence" value="ECO:0007669"/>
    <property type="project" value="TreeGrafter"/>
</dbReference>
<dbReference type="InterPro" id="IPR035959">
    <property type="entry name" value="RutC-like_sf"/>
</dbReference>
<dbReference type="InterPro" id="IPR006175">
    <property type="entry name" value="YjgF/YER057c/UK114"/>
</dbReference>
<protein>
    <submittedName>
        <fullName evidence="2">Reactive intermediate/imine deaminase</fullName>
    </submittedName>
</protein>
<dbReference type="PANTHER" id="PTHR11803">
    <property type="entry name" value="2-IMINOBUTANOATE/2-IMINOPROPANOATE DEAMINASE RIDA"/>
    <property type="match status" value="1"/>
</dbReference>
<dbReference type="EMBL" id="CP000767">
    <property type="protein sequence ID" value="EAU01389.2"/>
    <property type="molecule type" value="Genomic_DNA"/>
</dbReference>
<dbReference type="Pfam" id="PF01042">
    <property type="entry name" value="Ribonuc_L-PSP"/>
    <property type="match status" value="1"/>
</dbReference>
<proteinExistence type="inferred from homology"/>
<dbReference type="GO" id="GO:0005829">
    <property type="term" value="C:cytosol"/>
    <property type="evidence" value="ECO:0007669"/>
    <property type="project" value="TreeGrafter"/>
</dbReference>
<reference evidence="2" key="1">
    <citation type="submission" date="2016-07" db="EMBL/GenBank/DDBJ databases">
        <title>Comparative genomics of the Campylobacter concisus group.</title>
        <authorList>
            <person name="Miller W.G."/>
            <person name="Yee E."/>
            <person name="Chapman M.H."/>
            <person name="Huynh S."/>
            <person name="Bono J.L."/>
            <person name="On S.L.W."/>
            <person name="StLeger J."/>
            <person name="Foster G."/>
            <person name="Parker C.T."/>
        </authorList>
    </citation>
    <scope>NUCLEOTIDE SEQUENCE</scope>
    <source>
        <strain evidence="2">525.92</strain>
    </source>
</reference>
<dbReference type="InterPro" id="IPR006056">
    <property type="entry name" value="RidA"/>
</dbReference>
<dbReference type="FunFam" id="3.30.1330.40:FF:000001">
    <property type="entry name" value="L-PSP family endoribonuclease"/>
    <property type="match status" value="1"/>
</dbReference>
<dbReference type="PANTHER" id="PTHR11803:SF39">
    <property type="entry name" value="2-IMINOBUTANOATE_2-IMINOPROPANOATE DEAMINASE"/>
    <property type="match status" value="1"/>
</dbReference>
<dbReference type="Gene3D" id="3.30.1330.40">
    <property type="entry name" value="RutC-like"/>
    <property type="match status" value="1"/>
</dbReference>
<dbReference type="RefSeq" id="WP_009649538.1">
    <property type="nucleotide sequence ID" value="NC_009715.2"/>
</dbReference>
<organism evidence="2 3">
    <name type="scientific">Campylobacter curvus (strain 525.92)</name>
    <dbReference type="NCBI Taxonomy" id="360105"/>
    <lineage>
        <taxon>Bacteria</taxon>
        <taxon>Pseudomonadati</taxon>
        <taxon>Campylobacterota</taxon>
        <taxon>Epsilonproteobacteria</taxon>
        <taxon>Campylobacterales</taxon>
        <taxon>Campylobacteraceae</taxon>
        <taxon>Campylobacter</taxon>
    </lineage>
</organism>
<dbReference type="Proteomes" id="UP000006380">
    <property type="component" value="Chromosome"/>
</dbReference>
<dbReference type="SUPFAM" id="SSF55298">
    <property type="entry name" value="YjgF-like"/>
    <property type="match status" value="1"/>
</dbReference>
<dbReference type="STRING" id="360105.CCV52592_0631"/>
<dbReference type="NCBIfam" id="TIGR00004">
    <property type="entry name" value="Rid family detoxifying hydrolase"/>
    <property type="match status" value="1"/>
</dbReference>
<evidence type="ECO:0000313" key="2">
    <source>
        <dbReference type="EMBL" id="EAU01389.2"/>
    </source>
</evidence>
<dbReference type="PROSITE" id="PS01094">
    <property type="entry name" value="UPF0076"/>
    <property type="match status" value="1"/>
</dbReference>
<sequence>MKKAISTTNAPKAIGPYSQAILANGFLFVSGQLGVSPGGEFTGSNVEAQAEQSMQNIKNILAEAGLGFENVVKTTIFLADMNDFAKVNEIYAKHFSEPFPARSTVAIKTLPKNALVEIEVVAVLKSK</sequence>
<comment type="similarity">
    <text evidence="1">Belongs to the RutC family.</text>
</comment>
<name>A7H0N5_CAMC5</name>
<dbReference type="InterPro" id="IPR019897">
    <property type="entry name" value="RidA_CS"/>
</dbReference>
<dbReference type="KEGG" id="ccv:CCV52592_0631"/>